<evidence type="ECO:0000256" key="1">
    <source>
        <dbReference type="SAM" id="MobiDB-lite"/>
    </source>
</evidence>
<organism evidence="2 3">
    <name type="scientific">Methylocapsa palsarum</name>
    <dbReference type="NCBI Taxonomy" id="1612308"/>
    <lineage>
        <taxon>Bacteria</taxon>
        <taxon>Pseudomonadati</taxon>
        <taxon>Pseudomonadota</taxon>
        <taxon>Alphaproteobacteria</taxon>
        <taxon>Hyphomicrobiales</taxon>
        <taxon>Beijerinckiaceae</taxon>
        <taxon>Methylocapsa</taxon>
    </lineage>
</organism>
<accession>A0A1I4D352</accession>
<proteinExistence type="predicted"/>
<keyword evidence="2" id="KW-0670">Pyruvate</keyword>
<name>A0A1I4D352_9HYPH</name>
<dbReference type="STRING" id="1612308.SAMN05444581_13313"/>
<keyword evidence="3" id="KW-1185">Reference proteome</keyword>
<protein>
    <submittedName>
        <fullName evidence="2">Phenylpyruvate tautomerase PptA, 4-oxalocrotonate tautomerase family</fullName>
    </submittedName>
</protein>
<sequence>MPIMDVRYAAGSLDKEAKAVLAQKLTDVLIQMEGGANTPGGRGFAWVFFTAFAEDDWWIGGSAGDEYVSPPGKFLVHIAIPEGYMNIAHKNEVHAWVAAAIAEVAGSGAGGSILTVIDEVTEGNWGNAGHPISLESIAESVGQSKQGERLRWSRSYFEAKARAMAAAGFPKDAGGLFPSLTPLEPSPNAPPVAASGS</sequence>
<dbReference type="AlphaFoldDB" id="A0A1I4D352"/>
<dbReference type="RefSeq" id="WP_091686599.1">
    <property type="nucleotide sequence ID" value="NZ_FOSN01000033.1"/>
</dbReference>
<evidence type="ECO:0000313" key="3">
    <source>
        <dbReference type="Proteomes" id="UP000198755"/>
    </source>
</evidence>
<dbReference type="InterPro" id="IPR014347">
    <property type="entry name" value="Tautomerase/MIF_sf"/>
</dbReference>
<dbReference type="OrthoDB" id="8098375at2"/>
<dbReference type="EMBL" id="FOSN01000033">
    <property type="protein sequence ID" value="SFK86616.1"/>
    <property type="molecule type" value="Genomic_DNA"/>
</dbReference>
<dbReference type="SUPFAM" id="SSF55331">
    <property type="entry name" value="Tautomerase/MIF"/>
    <property type="match status" value="1"/>
</dbReference>
<dbReference type="Proteomes" id="UP000198755">
    <property type="component" value="Unassembled WGS sequence"/>
</dbReference>
<feature type="region of interest" description="Disordered" evidence="1">
    <location>
        <begin position="177"/>
        <end position="197"/>
    </location>
</feature>
<reference evidence="2 3" key="1">
    <citation type="submission" date="2016-10" db="EMBL/GenBank/DDBJ databases">
        <authorList>
            <person name="de Groot N.N."/>
        </authorList>
    </citation>
    <scope>NUCLEOTIDE SEQUENCE [LARGE SCALE GENOMIC DNA]</scope>
    <source>
        <strain evidence="2 3">NE2</strain>
    </source>
</reference>
<evidence type="ECO:0000313" key="2">
    <source>
        <dbReference type="EMBL" id="SFK86616.1"/>
    </source>
</evidence>
<dbReference type="Gene3D" id="3.30.429.10">
    <property type="entry name" value="Macrophage Migration Inhibitory Factor"/>
    <property type="match status" value="2"/>
</dbReference>
<gene>
    <name evidence="2" type="ORF">SAMN05444581_13313</name>
</gene>